<dbReference type="AlphaFoldDB" id="A0A090GW55"/>
<dbReference type="EMBL" id="CCNB01000003">
    <property type="protein sequence ID" value="CDX20902.1"/>
    <property type="molecule type" value="Genomic_DNA"/>
</dbReference>
<dbReference type="Proteomes" id="UP000046122">
    <property type="component" value="Unassembled WGS sequence"/>
</dbReference>
<evidence type="ECO:0000313" key="1">
    <source>
        <dbReference type="EMBL" id="CDX20902.1"/>
    </source>
</evidence>
<accession>A0A090GW55</accession>
<dbReference type="EMBL" id="CCND01000018">
    <property type="protein sequence ID" value="CDX59034.1"/>
    <property type="molecule type" value="Genomic_DNA"/>
</dbReference>
<protein>
    <submittedName>
        <fullName evidence="4">Uncharacterized protein</fullName>
    </submittedName>
</protein>
<reference evidence="6 7" key="3">
    <citation type="submission" date="2014-08" db="EMBL/GenBank/DDBJ databases">
        <authorList>
            <person name="Moulin Lionel"/>
        </authorList>
    </citation>
    <scope>NUCLEOTIDE SEQUENCE [LARGE SCALE GENOMIC DNA]</scope>
</reference>
<evidence type="ECO:0000313" key="6">
    <source>
        <dbReference type="Proteomes" id="UP000046122"/>
    </source>
</evidence>
<sequence>MDRPAMASVFRMRHVPASISGVRSLGRGQADPIFHSRPLGEAIRLIAQAEGQYDLSAVAVFYGDRQTPPLGNREIRQLWSEYGERWMEA</sequence>
<dbReference type="EMBL" id="CCNE01000065">
    <property type="protein sequence ID" value="CDX62405.1"/>
    <property type="molecule type" value="Genomic_DNA"/>
</dbReference>
<gene>
    <name evidence="3" type="ORF">MPL1032_250021</name>
    <name evidence="2" type="ORF">MPL3356_70325</name>
    <name evidence="4" type="ORF">MPL3365_70446</name>
    <name evidence="1" type="ORF">MPLDJ20_110347</name>
</gene>
<evidence type="ECO:0000313" key="2">
    <source>
        <dbReference type="EMBL" id="CDX27888.1"/>
    </source>
</evidence>
<reference evidence="8" key="2">
    <citation type="submission" date="2014-08" db="EMBL/GenBank/DDBJ databases">
        <authorList>
            <person name="Edwards T."/>
        </authorList>
    </citation>
    <scope>NUCLEOTIDE SEQUENCE [LARGE SCALE GENOMIC DNA]</scope>
</reference>
<name>A0A090GW55_MESPL</name>
<dbReference type="STRING" id="69974.MPLDJ20_110347"/>
<reference evidence="3" key="1">
    <citation type="submission" date="2014-08" db="EMBL/GenBank/DDBJ databases">
        <title>DNA barcoding of Bradysia (Diptera: Sciaridae) for detection of the immature stages on agricultural crops.</title>
        <authorList>
            <person name="Shin S."/>
            <person name="Jung S."/>
            <person name="Heller K."/>
            <person name="Menzel F."/>
            <person name="Hong T.-K."/>
            <person name="Lee H."/>
            <person name="Lee S."/>
        </authorList>
    </citation>
    <scope>NUCLEOTIDE SEQUENCE</scope>
</reference>
<dbReference type="Proteomes" id="UP000182888">
    <property type="component" value="Unassembled WGS sequence"/>
</dbReference>
<dbReference type="Proteomes" id="UP000046373">
    <property type="component" value="Unassembled WGS sequence"/>
</dbReference>
<evidence type="ECO:0000313" key="5">
    <source>
        <dbReference type="Proteomes" id="UP000045285"/>
    </source>
</evidence>
<proteinExistence type="predicted"/>
<evidence type="ECO:0000313" key="4">
    <source>
        <dbReference type="EMBL" id="CDX62405.1"/>
    </source>
</evidence>
<evidence type="ECO:0000313" key="7">
    <source>
        <dbReference type="Proteomes" id="UP000046373"/>
    </source>
</evidence>
<organism evidence="4 6">
    <name type="scientific">Mesorhizobium plurifarium</name>
    <dbReference type="NCBI Taxonomy" id="69974"/>
    <lineage>
        <taxon>Bacteria</taxon>
        <taxon>Pseudomonadati</taxon>
        <taxon>Pseudomonadota</taxon>
        <taxon>Alphaproteobacteria</taxon>
        <taxon>Hyphomicrobiales</taxon>
        <taxon>Phyllobacteriaceae</taxon>
        <taxon>Mesorhizobium</taxon>
    </lineage>
</organism>
<dbReference type="Proteomes" id="UP000045285">
    <property type="component" value="Unassembled WGS sequence"/>
</dbReference>
<evidence type="ECO:0000313" key="3">
    <source>
        <dbReference type="EMBL" id="CDX59034.1"/>
    </source>
</evidence>
<keyword evidence="5" id="KW-1185">Reference proteome</keyword>
<reference evidence="5" key="4">
    <citation type="submission" date="2014-08" db="EMBL/GenBank/DDBJ databases">
        <authorList>
            <person name="Moulin L."/>
        </authorList>
    </citation>
    <scope>NUCLEOTIDE SEQUENCE [LARGE SCALE GENOMIC DNA]</scope>
</reference>
<dbReference type="EMBL" id="CCMZ01000067">
    <property type="protein sequence ID" value="CDX27888.1"/>
    <property type="molecule type" value="Genomic_DNA"/>
</dbReference>
<evidence type="ECO:0000313" key="8">
    <source>
        <dbReference type="Proteomes" id="UP000182888"/>
    </source>
</evidence>